<organism evidence="2 3">
    <name type="scientific">Mauremys mutica</name>
    <name type="common">yellowpond turtle</name>
    <dbReference type="NCBI Taxonomy" id="74926"/>
    <lineage>
        <taxon>Eukaryota</taxon>
        <taxon>Metazoa</taxon>
        <taxon>Chordata</taxon>
        <taxon>Craniata</taxon>
        <taxon>Vertebrata</taxon>
        <taxon>Euteleostomi</taxon>
        <taxon>Archelosauria</taxon>
        <taxon>Testudinata</taxon>
        <taxon>Testudines</taxon>
        <taxon>Cryptodira</taxon>
        <taxon>Durocryptodira</taxon>
        <taxon>Testudinoidea</taxon>
        <taxon>Geoemydidae</taxon>
        <taxon>Geoemydinae</taxon>
        <taxon>Mauremys</taxon>
    </lineage>
</organism>
<evidence type="ECO:0000313" key="2">
    <source>
        <dbReference type="EMBL" id="KAH1184960.1"/>
    </source>
</evidence>
<sequence>MQGIATLPTDQLTLGLACVLATLLSVLLPLAISSDPTLMHTTVMDTRMDPTRTDTRMDLDALHLRGVIITSIRSMAMVAMDTSMEVDPAAVLTRIKKAPPTGLAHMCGTAAAEAKYNLRTSISSLQFTLLLPFASSSK</sequence>
<proteinExistence type="predicted"/>
<reference evidence="2" key="1">
    <citation type="submission" date="2021-09" db="EMBL/GenBank/DDBJ databases">
        <title>The genome of Mauremys mutica provides insights into the evolution of semi-aquatic lifestyle.</title>
        <authorList>
            <person name="Gong S."/>
            <person name="Gao Y."/>
        </authorList>
    </citation>
    <scope>NUCLEOTIDE SEQUENCE</scope>
    <source>
        <strain evidence="2">MM-2020</strain>
        <tissue evidence="2">Muscle</tissue>
    </source>
</reference>
<feature type="transmembrane region" description="Helical" evidence="1">
    <location>
        <begin position="12"/>
        <end position="32"/>
    </location>
</feature>
<name>A0A9D3XTL4_9SAUR</name>
<dbReference type="Proteomes" id="UP000827986">
    <property type="component" value="Unassembled WGS sequence"/>
</dbReference>
<keyword evidence="1" id="KW-0812">Transmembrane</keyword>
<keyword evidence="1" id="KW-1133">Transmembrane helix</keyword>
<comment type="caution">
    <text evidence="2">The sequence shown here is derived from an EMBL/GenBank/DDBJ whole genome shotgun (WGS) entry which is preliminary data.</text>
</comment>
<keyword evidence="1" id="KW-0472">Membrane</keyword>
<keyword evidence="3" id="KW-1185">Reference proteome</keyword>
<dbReference type="EMBL" id="JAHDVG010000464">
    <property type="protein sequence ID" value="KAH1184960.1"/>
    <property type="molecule type" value="Genomic_DNA"/>
</dbReference>
<accession>A0A9D3XTL4</accession>
<gene>
    <name evidence="2" type="ORF">KIL84_012901</name>
</gene>
<evidence type="ECO:0000256" key="1">
    <source>
        <dbReference type="SAM" id="Phobius"/>
    </source>
</evidence>
<protein>
    <submittedName>
        <fullName evidence="2">Uncharacterized protein</fullName>
    </submittedName>
</protein>
<dbReference type="AlphaFoldDB" id="A0A9D3XTL4"/>
<evidence type="ECO:0000313" key="3">
    <source>
        <dbReference type="Proteomes" id="UP000827986"/>
    </source>
</evidence>